<proteinExistence type="predicted"/>
<keyword evidence="3" id="KW-1185">Reference proteome</keyword>
<keyword evidence="1" id="KW-0812">Transmembrane</keyword>
<dbReference type="EMBL" id="JAKKPZ010000001">
    <property type="protein sequence ID" value="KAI1728048.1"/>
    <property type="molecule type" value="Genomic_DNA"/>
</dbReference>
<gene>
    <name evidence="2" type="ORF">DdX_00198</name>
</gene>
<evidence type="ECO:0000256" key="1">
    <source>
        <dbReference type="SAM" id="Phobius"/>
    </source>
</evidence>
<evidence type="ECO:0000313" key="2">
    <source>
        <dbReference type="EMBL" id="KAI1728048.1"/>
    </source>
</evidence>
<protein>
    <submittedName>
        <fullName evidence="2">Uncharacterized protein</fullName>
    </submittedName>
</protein>
<evidence type="ECO:0000313" key="3">
    <source>
        <dbReference type="Proteomes" id="UP001201812"/>
    </source>
</evidence>
<keyword evidence="1" id="KW-1133">Transmembrane helix</keyword>
<keyword evidence="1" id="KW-0472">Membrane</keyword>
<sequence length="73" mass="8240">MTSKNAVMIPEYNRYIAPTVTLCGGIGNMMWRYASMYGLGRQLNRTPFFESSANCMKDAQKEALATFPEHTII</sequence>
<name>A0AAD4NEU2_9BILA</name>
<reference evidence="2" key="1">
    <citation type="submission" date="2022-01" db="EMBL/GenBank/DDBJ databases">
        <title>Genome Sequence Resource for Two Populations of Ditylenchus destructor, the Migratory Endoparasitic Phytonematode.</title>
        <authorList>
            <person name="Zhang H."/>
            <person name="Lin R."/>
            <person name="Xie B."/>
        </authorList>
    </citation>
    <scope>NUCLEOTIDE SEQUENCE</scope>
    <source>
        <strain evidence="2">BazhouSP</strain>
    </source>
</reference>
<organism evidence="2 3">
    <name type="scientific">Ditylenchus destructor</name>
    <dbReference type="NCBI Taxonomy" id="166010"/>
    <lineage>
        <taxon>Eukaryota</taxon>
        <taxon>Metazoa</taxon>
        <taxon>Ecdysozoa</taxon>
        <taxon>Nematoda</taxon>
        <taxon>Chromadorea</taxon>
        <taxon>Rhabditida</taxon>
        <taxon>Tylenchina</taxon>
        <taxon>Tylenchomorpha</taxon>
        <taxon>Sphaerularioidea</taxon>
        <taxon>Anguinidae</taxon>
        <taxon>Anguininae</taxon>
        <taxon>Ditylenchus</taxon>
    </lineage>
</organism>
<comment type="caution">
    <text evidence="2">The sequence shown here is derived from an EMBL/GenBank/DDBJ whole genome shotgun (WGS) entry which is preliminary data.</text>
</comment>
<dbReference type="AlphaFoldDB" id="A0AAD4NEU2"/>
<feature type="transmembrane region" description="Helical" evidence="1">
    <location>
        <begin position="12"/>
        <end position="31"/>
    </location>
</feature>
<dbReference type="Proteomes" id="UP001201812">
    <property type="component" value="Unassembled WGS sequence"/>
</dbReference>
<accession>A0AAD4NEU2</accession>